<proteinExistence type="predicted"/>
<accession>A0A6A6F4U1</accession>
<feature type="non-terminal residue" evidence="1">
    <location>
        <position position="1"/>
    </location>
</feature>
<organism evidence="1 2">
    <name type="scientific">Cercospora zeae-maydis SCOH1-5</name>
    <dbReference type="NCBI Taxonomy" id="717836"/>
    <lineage>
        <taxon>Eukaryota</taxon>
        <taxon>Fungi</taxon>
        <taxon>Dikarya</taxon>
        <taxon>Ascomycota</taxon>
        <taxon>Pezizomycotina</taxon>
        <taxon>Dothideomycetes</taxon>
        <taxon>Dothideomycetidae</taxon>
        <taxon>Mycosphaerellales</taxon>
        <taxon>Mycosphaerellaceae</taxon>
        <taxon>Cercospora</taxon>
    </lineage>
</organism>
<sequence length="50" mass="5842">IHFHCGHASRRLIKHCHAARNDANHQCFGPWAIKRQWSFANQICEQCGQQ</sequence>
<feature type="non-terminal residue" evidence="1">
    <location>
        <position position="50"/>
    </location>
</feature>
<dbReference type="EMBL" id="ML992691">
    <property type="protein sequence ID" value="KAF2208786.1"/>
    <property type="molecule type" value="Genomic_DNA"/>
</dbReference>
<protein>
    <submittedName>
        <fullName evidence="1">Uncharacterized protein</fullName>
    </submittedName>
</protein>
<keyword evidence="2" id="KW-1185">Reference proteome</keyword>
<dbReference type="OrthoDB" id="4966402at2759"/>
<dbReference type="Proteomes" id="UP000799539">
    <property type="component" value="Unassembled WGS sequence"/>
</dbReference>
<evidence type="ECO:0000313" key="1">
    <source>
        <dbReference type="EMBL" id="KAF2208786.1"/>
    </source>
</evidence>
<name>A0A6A6F4U1_9PEZI</name>
<evidence type="ECO:0000313" key="2">
    <source>
        <dbReference type="Proteomes" id="UP000799539"/>
    </source>
</evidence>
<gene>
    <name evidence="1" type="ORF">CERZMDRAFT_17223</name>
</gene>
<reference evidence="1" key="1">
    <citation type="journal article" date="2020" name="Stud. Mycol.">
        <title>101 Dothideomycetes genomes: a test case for predicting lifestyles and emergence of pathogens.</title>
        <authorList>
            <person name="Haridas S."/>
            <person name="Albert R."/>
            <person name="Binder M."/>
            <person name="Bloem J."/>
            <person name="Labutti K."/>
            <person name="Salamov A."/>
            <person name="Andreopoulos B."/>
            <person name="Baker S."/>
            <person name="Barry K."/>
            <person name="Bills G."/>
            <person name="Bluhm B."/>
            <person name="Cannon C."/>
            <person name="Castanera R."/>
            <person name="Culley D."/>
            <person name="Daum C."/>
            <person name="Ezra D."/>
            <person name="Gonzalez J."/>
            <person name="Henrissat B."/>
            <person name="Kuo A."/>
            <person name="Liang C."/>
            <person name="Lipzen A."/>
            <person name="Lutzoni F."/>
            <person name="Magnuson J."/>
            <person name="Mondo S."/>
            <person name="Nolan M."/>
            <person name="Ohm R."/>
            <person name="Pangilinan J."/>
            <person name="Park H.-J."/>
            <person name="Ramirez L."/>
            <person name="Alfaro M."/>
            <person name="Sun H."/>
            <person name="Tritt A."/>
            <person name="Yoshinaga Y."/>
            <person name="Zwiers L.-H."/>
            <person name="Turgeon B."/>
            <person name="Goodwin S."/>
            <person name="Spatafora J."/>
            <person name="Crous P."/>
            <person name="Grigoriev I."/>
        </authorList>
    </citation>
    <scope>NUCLEOTIDE SEQUENCE</scope>
    <source>
        <strain evidence="1">SCOH1-5</strain>
    </source>
</reference>
<dbReference type="AlphaFoldDB" id="A0A6A6F4U1"/>